<organism evidence="2 3">
    <name type="scientific">Nannocystis exedens</name>
    <dbReference type="NCBI Taxonomy" id="54"/>
    <lineage>
        <taxon>Bacteria</taxon>
        <taxon>Pseudomonadati</taxon>
        <taxon>Myxococcota</taxon>
        <taxon>Polyangia</taxon>
        <taxon>Nannocystales</taxon>
        <taxon>Nannocystaceae</taxon>
        <taxon>Nannocystis</taxon>
    </lineage>
</organism>
<dbReference type="InterPro" id="IPR038765">
    <property type="entry name" value="Papain-like_cys_pep_sf"/>
</dbReference>
<proteinExistence type="inferred from homology"/>
<dbReference type="Gene3D" id="3.30.2140.20">
    <property type="match status" value="1"/>
</dbReference>
<name>A0A1I1ZLZ4_9BACT</name>
<dbReference type="GO" id="GO:0016407">
    <property type="term" value="F:acetyltransferase activity"/>
    <property type="evidence" value="ECO:0007669"/>
    <property type="project" value="InterPro"/>
</dbReference>
<dbReference type="STRING" id="54.SAMN02745121_03853"/>
<evidence type="ECO:0000313" key="3">
    <source>
        <dbReference type="Proteomes" id="UP000199400"/>
    </source>
</evidence>
<comment type="similarity">
    <text evidence="1">Belongs to the arylamine N-acetyltransferase family.</text>
</comment>
<dbReference type="AlphaFoldDB" id="A0A1I1ZLZ4"/>
<protein>
    <submittedName>
        <fullName evidence="2">Arylamine N-acetyltransferase</fullName>
    </submittedName>
</protein>
<dbReference type="InterPro" id="IPR001447">
    <property type="entry name" value="Arylamine_N-AcTrfase"/>
</dbReference>
<dbReference type="EMBL" id="FOMX01000012">
    <property type="protein sequence ID" value="SFE32844.1"/>
    <property type="molecule type" value="Genomic_DNA"/>
</dbReference>
<dbReference type="InterPro" id="IPR053710">
    <property type="entry name" value="Arylamine_NAT_domain_sf"/>
</dbReference>
<dbReference type="SUPFAM" id="SSF54001">
    <property type="entry name" value="Cysteine proteinases"/>
    <property type="match status" value="1"/>
</dbReference>
<dbReference type="OrthoDB" id="7181050at2"/>
<dbReference type="PANTHER" id="PTHR11786:SF0">
    <property type="entry name" value="ARYLAMINE N-ACETYLTRANSFERASE 4-RELATED"/>
    <property type="match status" value="1"/>
</dbReference>
<dbReference type="Pfam" id="PF00797">
    <property type="entry name" value="Acetyltransf_2"/>
    <property type="match status" value="1"/>
</dbReference>
<dbReference type="PANTHER" id="PTHR11786">
    <property type="entry name" value="N-HYDROXYARYLAMINE O-ACETYLTRANSFERASE"/>
    <property type="match status" value="1"/>
</dbReference>
<keyword evidence="3" id="KW-1185">Reference proteome</keyword>
<dbReference type="Proteomes" id="UP000199400">
    <property type="component" value="Unassembled WGS sequence"/>
</dbReference>
<reference evidence="3" key="1">
    <citation type="submission" date="2016-10" db="EMBL/GenBank/DDBJ databases">
        <authorList>
            <person name="Varghese N."/>
            <person name="Submissions S."/>
        </authorList>
    </citation>
    <scope>NUCLEOTIDE SEQUENCE [LARGE SCALE GENOMIC DNA]</scope>
    <source>
        <strain evidence="3">ATCC 25963</strain>
    </source>
</reference>
<dbReference type="RefSeq" id="WP_096333066.1">
    <property type="nucleotide sequence ID" value="NZ_FOMX01000012.1"/>
</dbReference>
<sequence length="281" mass="31232">MPRAAMTTSRRDDLFRRYLGLLGWVGDPGLHELVSSHLIKIPFENVSKLLRPADAPRNAIPPIEEFLRGIGDQDLGGTCYALNAHFAALLQFLDYDVELLAADAGGVPRAHAVCRVTFEDQQHLVDVGYGAPFYHPIALDSLPLQIPHGDVSYTLDRHASHREAVEVVMLHRGARIHNYVAKPPPVAPDGFAAAIERTHAPDAHFMRRLKIIRFFASRVLEIDNNRLVTTHHNITTITPIRDIDELEAIVHEALQLPRMPVREAVEALQARGVDIFDGATA</sequence>
<evidence type="ECO:0000313" key="2">
    <source>
        <dbReference type="EMBL" id="SFE32844.1"/>
    </source>
</evidence>
<gene>
    <name evidence="2" type="ORF">SAMN02745121_03853</name>
</gene>
<accession>A0A1I1ZLZ4</accession>
<evidence type="ECO:0000256" key="1">
    <source>
        <dbReference type="ARBA" id="ARBA00006547"/>
    </source>
</evidence>
<keyword evidence="2" id="KW-0808">Transferase</keyword>